<feature type="transmembrane region" description="Helical" evidence="6">
    <location>
        <begin position="34"/>
        <end position="55"/>
    </location>
</feature>
<keyword evidence="5 6" id="KW-0472">Membrane</keyword>
<reference evidence="7 8" key="1">
    <citation type="submission" date="2019-12" db="EMBL/GenBank/DDBJ databases">
        <title>Nesterenkonia muleiensis sp. nov., a novel actinobacterium isolated from sap of Populus euphratica.</title>
        <authorList>
            <person name="Wang R."/>
        </authorList>
    </citation>
    <scope>NUCLEOTIDE SEQUENCE [LARGE SCALE GENOMIC DNA]</scope>
    <source>
        <strain evidence="7 8">F10</strain>
    </source>
</reference>
<evidence type="ECO:0000256" key="2">
    <source>
        <dbReference type="ARBA" id="ARBA00022475"/>
    </source>
</evidence>
<evidence type="ECO:0000256" key="1">
    <source>
        <dbReference type="ARBA" id="ARBA00004651"/>
    </source>
</evidence>
<feature type="transmembrane region" description="Helical" evidence="6">
    <location>
        <begin position="107"/>
        <end position="125"/>
    </location>
</feature>
<name>A0A7K1UME1_9MICC</name>
<protein>
    <submittedName>
        <fullName evidence="7">ABC transporter permease</fullName>
    </submittedName>
</protein>
<evidence type="ECO:0000256" key="6">
    <source>
        <dbReference type="SAM" id="Phobius"/>
    </source>
</evidence>
<comment type="caution">
    <text evidence="7">The sequence shown here is derived from an EMBL/GenBank/DDBJ whole genome shotgun (WGS) entry which is preliminary data.</text>
</comment>
<comment type="subcellular location">
    <subcellularLocation>
        <location evidence="1">Cell membrane</location>
        <topology evidence="1">Multi-pass membrane protein</topology>
    </subcellularLocation>
</comment>
<proteinExistence type="predicted"/>
<feature type="transmembrane region" description="Helical" evidence="6">
    <location>
        <begin position="131"/>
        <end position="151"/>
    </location>
</feature>
<feature type="transmembrane region" description="Helical" evidence="6">
    <location>
        <begin position="350"/>
        <end position="369"/>
    </location>
</feature>
<evidence type="ECO:0000313" key="7">
    <source>
        <dbReference type="EMBL" id="MVT27633.1"/>
    </source>
</evidence>
<sequence>MSEQTTAPETTAVHAEPLEQAEARLQPIRWKFPVTYILLGLLSLLVFTLLIPSGAVTQFRVSTANDFITFDAINVPSFGTALVLSILQLALAAWAVYAAVHRIRLGAWHPVLFGILFVLAFLVYAGAGRGAFIPMVTLLSGALMLSVPLIFGAMCGLVGERSGIINIAIEGQLLAGAFLAAVAASFFTSAYVGLLAAPFAGAAVGALLVWFAVKYHVNQIIVGVVLNVLVIGLTSFFYSTVLTQNAELWNTRQQLPRLPIPGLSQIPIIGPVLFNHTILVYLMYVIVFALSILVFKSRWGLRMRAVGEHPKAADTVGINVARTRVINTILAGAIAGMGGAYFTVGQGLAFGQEMSAGQGFIALAAMILGRWNPKGALLAALLFGFSTSLGQTLSTIGTPVPSEMLLMLPYVITIFAVAGFVGRVRPPAAEGVPYIK</sequence>
<dbReference type="GO" id="GO:0022857">
    <property type="term" value="F:transmembrane transporter activity"/>
    <property type="evidence" value="ECO:0007669"/>
    <property type="project" value="InterPro"/>
</dbReference>
<feature type="transmembrane region" description="Helical" evidence="6">
    <location>
        <begin position="376"/>
        <end position="398"/>
    </location>
</feature>
<feature type="transmembrane region" description="Helical" evidence="6">
    <location>
        <begin position="190"/>
        <end position="213"/>
    </location>
</feature>
<gene>
    <name evidence="7" type="ORF">GNZ21_14945</name>
</gene>
<keyword evidence="3 6" id="KW-0812">Transmembrane</keyword>
<evidence type="ECO:0000256" key="3">
    <source>
        <dbReference type="ARBA" id="ARBA00022692"/>
    </source>
</evidence>
<feature type="transmembrane region" description="Helical" evidence="6">
    <location>
        <begin position="163"/>
        <end position="184"/>
    </location>
</feature>
<dbReference type="PANTHER" id="PTHR43370:SF1">
    <property type="entry name" value="GUANOSINE ABC TRANSPORTER PERMEASE PROTEIN NUPQ"/>
    <property type="match status" value="1"/>
</dbReference>
<evidence type="ECO:0000313" key="8">
    <source>
        <dbReference type="Proteomes" id="UP000460157"/>
    </source>
</evidence>
<accession>A0A7K1UME1</accession>
<feature type="transmembrane region" description="Helical" evidence="6">
    <location>
        <begin position="75"/>
        <end position="100"/>
    </location>
</feature>
<dbReference type="PANTHER" id="PTHR43370">
    <property type="entry name" value="SUGAR ABC TRANSPORTER INTEGRAL MEMBRANE PROTEIN-RELATED"/>
    <property type="match status" value="1"/>
</dbReference>
<dbReference type="CDD" id="cd06580">
    <property type="entry name" value="TM_PBP1_transp_TpRbsC_like"/>
    <property type="match status" value="1"/>
</dbReference>
<feature type="transmembrane region" description="Helical" evidence="6">
    <location>
        <begin position="325"/>
        <end position="344"/>
    </location>
</feature>
<evidence type="ECO:0000256" key="4">
    <source>
        <dbReference type="ARBA" id="ARBA00022989"/>
    </source>
</evidence>
<dbReference type="AlphaFoldDB" id="A0A7K1UME1"/>
<dbReference type="OrthoDB" id="9792579at2"/>
<feature type="transmembrane region" description="Helical" evidence="6">
    <location>
        <begin position="273"/>
        <end position="295"/>
    </location>
</feature>
<dbReference type="Proteomes" id="UP000460157">
    <property type="component" value="Unassembled WGS sequence"/>
</dbReference>
<keyword evidence="2" id="KW-1003">Cell membrane</keyword>
<organism evidence="7 8">
    <name type="scientific">Nesterenkonia alkaliphila</name>
    <dbReference type="NCBI Taxonomy" id="1463631"/>
    <lineage>
        <taxon>Bacteria</taxon>
        <taxon>Bacillati</taxon>
        <taxon>Actinomycetota</taxon>
        <taxon>Actinomycetes</taxon>
        <taxon>Micrococcales</taxon>
        <taxon>Micrococcaceae</taxon>
        <taxon>Nesterenkonia</taxon>
    </lineage>
</organism>
<feature type="transmembrane region" description="Helical" evidence="6">
    <location>
        <begin position="220"/>
        <end position="241"/>
    </location>
</feature>
<dbReference type="RefSeq" id="WP_157325754.1">
    <property type="nucleotide sequence ID" value="NZ_BMFX01000008.1"/>
</dbReference>
<evidence type="ECO:0000256" key="5">
    <source>
        <dbReference type="ARBA" id="ARBA00023136"/>
    </source>
</evidence>
<keyword evidence="4 6" id="KW-1133">Transmembrane helix</keyword>
<dbReference type="EMBL" id="WRPM01000102">
    <property type="protein sequence ID" value="MVT27633.1"/>
    <property type="molecule type" value="Genomic_DNA"/>
</dbReference>
<feature type="transmembrane region" description="Helical" evidence="6">
    <location>
        <begin position="404"/>
        <end position="422"/>
    </location>
</feature>
<keyword evidence="8" id="KW-1185">Reference proteome</keyword>
<dbReference type="GO" id="GO:0005886">
    <property type="term" value="C:plasma membrane"/>
    <property type="evidence" value="ECO:0007669"/>
    <property type="project" value="UniProtKB-SubCell"/>
</dbReference>
<dbReference type="Pfam" id="PF02653">
    <property type="entry name" value="BPD_transp_2"/>
    <property type="match status" value="1"/>
</dbReference>
<dbReference type="InterPro" id="IPR001851">
    <property type="entry name" value="ABC_transp_permease"/>
</dbReference>